<sequence length="179" mass="20419">MSAEPYESFALPHYADRDPAHNADHIRRILRRLPDLSRGVEPEPQPRLLYFLACFHGLADRIRRDEAFRAETEAFLIMNGWTAEQVAEGFVALGRHHVMPMTSAEKIVHDANHLERLGAFGVAKAFTRGGADGQSYEKTLAIFERNLRMTRFLTPRGRALAIDGLAYCRDFITRLRLEL</sequence>
<keyword evidence="2" id="KW-1185">Reference proteome</keyword>
<dbReference type="RefSeq" id="WP_179753526.1">
    <property type="nucleotide sequence ID" value="NZ_JACCBU010000001.1"/>
</dbReference>
<proteinExistence type="predicted"/>
<evidence type="ECO:0008006" key="3">
    <source>
        <dbReference type="Google" id="ProtNLM"/>
    </source>
</evidence>
<dbReference type="SUPFAM" id="SSF109604">
    <property type="entry name" value="HD-domain/PDEase-like"/>
    <property type="match status" value="1"/>
</dbReference>
<protein>
    <recommendedName>
        <fullName evidence="3">HD domain-containing protein</fullName>
    </recommendedName>
</protein>
<accession>A0A7Y9I9P2</accession>
<evidence type="ECO:0000313" key="2">
    <source>
        <dbReference type="Proteomes" id="UP000569914"/>
    </source>
</evidence>
<dbReference type="Proteomes" id="UP000569914">
    <property type="component" value="Unassembled WGS sequence"/>
</dbReference>
<evidence type="ECO:0000313" key="1">
    <source>
        <dbReference type="EMBL" id="NYE72608.1"/>
    </source>
</evidence>
<gene>
    <name evidence="1" type="ORF">BKA15_003937</name>
</gene>
<dbReference type="AlphaFoldDB" id="A0A7Y9I9P2"/>
<reference evidence="1 2" key="1">
    <citation type="submission" date="2020-07" db="EMBL/GenBank/DDBJ databases">
        <title>Sequencing the genomes of 1000 actinobacteria strains.</title>
        <authorList>
            <person name="Klenk H.-P."/>
        </authorList>
    </citation>
    <scope>NUCLEOTIDE SEQUENCE [LARGE SCALE GENOMIC DNA]</scope>
    <source>
        <strain evidence="1 2">DSM 22083</strain>
    </source>
</reference>
<dbReference type="EMBL" id="JACCBU010000001">
    <property type="protein sequence ID" value="NYE72608.1"/>
    <property type="molecule type" value="Genomic_DNA"/>
</dbReference>
<dbReference type="Gene3D" id="1.10.3210.50">
    <property type="match status" value="1"/>
</dbReference>
<organism evidence="1 2">
    <name type="scientific">Microlunatus parietis</name>
    <dbReference type="NCBI Taxonomy" id="682979"/>
    <lineage>
        <taxon>Bacteria</taxon>
        <taxon>Bacillati</taxon>
        <taxon>Actinomycetota</taxon>
        <taxon>Actinomycetes</taxon>
        <taxon>Propionibacteriales</taxon>
        <taxon>Propionibacteriaceae</taxon>
        <taxon>Microlunatus</taxon>
    </lineage>
</organism>
<name>A0A7Y9I9P2_9ACTN</name>
<comment type="caution">
    <text evidence="1">The sequence shown here is derived from an EMBL/GenBank/DDBJ whole genome shotgun (WGS) entry which is preliminary data.</text>
</comment>